<keyword evidence="4" id="KW-1185">Reference proteome</keyword>
<feature type="region of interest" description="Disordered" evidence="1">
    <location>
        <begin position="234"/>
        <end position="265"/>
    </location>
</feature>
<feature type="compositionally biased region" description="Low complexity" evidence="1">
    <location>
        <begin position="238"/>
        <end position="258"/>
    </location>
</feature>
<reference evidence="3 4" key="1">
    <citation type="submission" date="2020-08" db="EMBL/GenBank/DDBJ databases">
        <title>Genomic Encyclopedia of Type Strains, Phase IV (KMG-IV): sequencing the most valuable type-strain genomes for metagenomic binning, comparative biology and taxonomic classification.</title>
        <authorList>
            <person name="Goeker M."/>
        </authorList>
    </citation>
    <scope>NUCLEOTIDE SEQUENCE [LARGE SCALE GENOMIC DNA]</scope>
    <source>
        <strain evidence="3 4">DSM 27939</strain>
    </source>
</reference>
<evidence type="ECO:0008006" key="5">
    <source>
        <dbReference type="Google" id="ProtNLM"/>
    </source>
</evidence>
<dbReference type="EMBL" id="JACHFL010000014">
    <property type="protein sequence ID" value="MBB5364934.1"/>
    <property type="molecule type" value="Genomic_DNA"/>
</dbReference>
<sequence length="715" mass="73078">MKVNPKFLTLMVALAAGTAAAAGTPSGTVITNTATATFTDPTTNAAATPVKSNTVNTTVLPKPDFDIVYVAGADGTTATGTLPAGYEGQILPGGLLETAYRVVNLGNVDNYVVQLTANTNGSPMTPTSVKYYRDTNNDGILDSAERAAGAVTQVTVPVDKLETSADEGMVSIIQVIEVPANAAAGGKYAASPQGTADVFTAGVIAPKTEASTDLQYSRAVIYSPNLTNNVIDSDPAAPGQQLPTTTVTLPGGTTTAPGYNDPTRPNTNIVAVSADSQIAYPKADNDATADTVVFINSLTNGGTMTDIVRLFPTDKVGPGGAPLATPSATGVFTLPNGVTVRFTDAAGNTLPVDGTGYPLLTVTAGQTLGYRTVVTYPDFDSDAASTPSPIAIIVGADSGNDGDALSDDTSTDTVYPPQLQFGDATAALGTAPTPAPVQSVVPGAVTGTATATSTDSSAVFPMDLSNVGTYSDAYTLIGTVVVPVIAADSTVSNQTVNVRYFSDNGGQPGTELPFTTNANGTRTYTTGTVLANTELKIFAVVDVPANAQATTVNGVTSTLKVNQRAEAVYSTIVREDNNDEIAVDQPGNKGVTLTKSEPAAALPGATLDYTITAKNNYNAVLKNFYVTESNTNPSTNVFTWTTFSAVAATKTFTAGSVLYRFNGGNWQTSATPTVALSAVTSVDVGVDTNANGTVDANDLFPAQGGLTITFQVIVK</sequence>
<dbReference type="Proteomes" id="UP000552709">
    <property type="component" value="Unassembled WGS sequence"/>
</dbReference>
<gene>
    <name evidence="3" type="ORF">HNQ08_004051</name>
</gene>
<protein>
    <recommendedName>
        <fullName evidence="5">DUF11 domain-containing protein</fullName>
    </recommendedName>
</protein>
<organism evidence="3 4">
    <name type="scientific">Deinococcus humi</name>
    <dbReference type="NCBI Taxonomy" id="662880"/>
    <lineage>
        <taxon>Bacteria</taxon>
        <taxon>Thermotogati</taxon>
        <taxon>Deinococcota</taxon>
        <taxon>Deinococci</taxon>
        <taxon>Deinococcales</taxon>
        <taxon>Deinococcaceae</taxon>
        <taxon>Deinococcus</taxon>
    </lineage>
</organism>
<evidence type="ECO:0000256" key="1">
    <source>
        <dbReference type="SAM" id="MobiDB-lite"/>
    </source>
</evidence>
<evidence type="ECO:0000313" key="4">
    <source>
        <dbReference type="Proteomes" id="UP000552709"/>
    </source>
</evidence>
<dbReference type="InterPro" id="IPR018247">
    <property type="entry name" value="EF_Hand_1_Ca_BS"/>
</dbReference>
<feature type="chain" id="PRO_5031340123" description="DUF11 domain-containing protein" evidence="2">
    <location>
        <begin position="22"/>
        <end position="715"/>
    </location>
</feature>
<dbReference type="PROSITE" id="PS00018">
    <property type="entry name" value="EF_HAND_1"/>
    <property type="match status" value="1"/>
</dbReference>
<keyword evidence="2" id="KW-0732">Signal</keyword>
<name>A0A7W8NF23_9DEIO</name>
<evidence type="ECO:0000313" key="3">
    <source>
        <dbReference type="EMBL" id="MBB5364934.1"/>
    </source>
</evidence>
<proteinExistence type="predicted"/>
<evidence type="ECO:0000256" key="2">
    <source>
        <dbReference type="SAM" id="SignalP"/>
    </source>
</evidence>
<feature type="signal peptide" evidence="2">
    <location>
        <begin position="1"/>
        <end position="21"/>
    </location>
</feature>
<dbReference type="AlphaFoldDB" id="A0A7W8NF23"/>
<comment type="caution">
    <text evidence="3">The sequence shown here is derived from an EMBL/GenBank/DDBJ whole genome shotgun (WGS) entry which is preliminary data.</text>
</comment>
<accession>A0A7W8NF23</accession>
<dbReference type="RefSeq" id="WP_184135987.1">
    <property type="nucleotide sequence ID" value="NZ_JACHFL010000014.1"/>
</dbReference>